<sequence length="211" mass="23908">MTTSIAIAEKITTLRHVEEKLGLRLSEDSQFFTEWRADLTELSEAEQARLEQVRQNYLYQISYGSLLEETIKMVVLSPLLELAGFYQAPYRFQTEVSVEIEAQGDNEEILRGRIDVLVLQGKLWIVLIESKKTTFDIELAIPQTLAYMAVHPKPEQPLYGMIANGSSFLFVKTLGKQYGTSDLFATRSQYLNNLSGVLKILKHLGSIVTES</sequence>
<dbReference type="Proteomes" id="UP000252107">
    <property type="component" value="Unassembled WGS sequence"/>
</dbReference>
<feature type="domain" description="Restriction endonuclease type I HsdR N-terminal" evidence="1">
    <location>
        <begin position="43"/>
        <end position="176"/>
    </location>
</feature>
<evidence type="ECO:0000259" key="1">
    <source>
        <dbReference type="Pfam" id="PF04313"/>
    </source>
</evidence>
<dbReference type="EMBL" id="LXQD01000069">
    <property type="protein sequence ID" value="RCJ39601.1"/>
    <property type="molecule type" value="Genomic_DNA"/>
</dbReference>
<organism evidence="2 3">
    <name type="scientific">Nostoc minutum NIES-26</name>
    <dbReference type="NCBI Taxonomy" id="1844469"/>
    <lineage>
        <taxon>Bacteria</taxon>
        <taxon>Bacillati</taxon>
        <taxon>Cyanobacteriota</taxon>
        <taxon>Cyanophyceae</taxon>
        <taxon>Nostocales</taxon>
        <taxon>Nostocaceae</taxon>
        <taxon>Nostoc</taxon>
    </lineage>
</organism>
<accession>A0A367RUQ0</accession>
<keyword evidence="3" id="KW-1185">Reference proteome</keyword>
<dbReference type="GO" id="GO:0005524">
    <property type="term" value="F:ATP binding"/>
    <property type="evidence" value="ECO:0007669"/>
    <property type="project" value="UniProtKB-KW"/>
</dbReference>
<reference evidence="2" key="1">
    <citation type="submission" date="2016-04" db="EMBL/GenBank/DDBJ databases">
        <authorList>
            <person name="Tabuchi Yagui T.R."/>
        </authorList>
    </citation>
    <scope>NUCLEOTIDE SEQUENCE [LARGE SCALE GENOMIC DNA]</scope>
    <source>
        <strain evidence="2">NIES-26</strain>
    </source>
</reference>
<evidence type="ECO:0000313" key="3">
    <source>
        <dbReference type="Proteomes" id="UP000252107"/>
    </source>
</evidence>
<proteinExistence type="predicted"/>
<protein>
    <recommendedName>
        <fullName evidence="1">Restriction endonuclease type I HsdR N-terminal domain-containing protein</fullName>
    </recommendedName>
</protein>
<dbReference type="GO" id="GO:0009307">
    <property type="term" value="P:DNA restriction-modification system"/>
    <property type="evidence" value="ECO:0007669"/>
    <property type="project" value="UniProtKB-KW"/>
</dbReference>
<dbReference type="GO" id="GO:0003677">
    <property type="term" value="F:DNA binding"/>
    <property type="evidence" value="ECO:0007669"/>
    <property type="project" value="UniProtKB-KW"/>
</dbReference>
<gene>
    <name evidence="2" type="ORF">A6770_38665</name>
</gene>
<dbReference type="GO" id="GO:0009035">
    <property type="term" value="F:type I site-specific deoxyribonuclease activity"/>
    <property type="evidence" value="ECO:0007669"/>
    <property type="project" value="UniProtKB-EC"/>
</dbReference>
<dbReference type="InterPro" id="IPR007409">
    <property type="entry name" value="Restrct_endonuc_type1_HsdR_N"/>
</dbReference>
<comment type="caution">
    <text evidence="2">The sequence shown here is derived from an EMBL/GenBank/DDBJ whole genome shotgun (WGS) entry which is preliminary data.</text>
</comment>
<dbReference type="AlphaFoldDB" id="A0A367RUQ0"/>
<name>A0A367RUQ0_9NOSO</name>
<evidence type="ECO:0000313" key="2">
    <source>
        <dbReference type="EMBL" id="RCJ39601.1"/>
    </source>
</evidence>
<dbReference type="Pfam" id="PF04313">
    <property type="entry name" value="HSDR_N"/>
    <property type="match status" value="1"/>
</dbReference>